<evidence type="ECO:0000313" key="1">
    <source>
        <dbReference type="EMBL" id="GET88766.1"/>
    </source>
</evidence>
<dbReference type="EMBL" id="BLBS01000030">
    <property type="protein sequence ID" value="GET88766.1"/>
    <property type="molecule type" value="Genomic_DNA"/>
</dbReference>
<reference evidence="1" key="1">
    <citation type="submission" date="2019-11" db="EMBL/GenBank/DDBJ databases">
        <title>Leishmania tarentolae CDS.</title>
        <authorList>
            <person name="Goto Y."/>
            <person name="Yamagishi J."/>
        </authorList>
    </citation>
    <scope>NUCLEOTIDE SEQUENCE [LARGE SCALE GENOMIC DNA]</scope>
    <source>
        <strain evidence="1">Parrot Tar II</strain>
    </source>
</reference>
<keyword evidence="2" id="KW-1185">Reference proteome</keyword>
<sequence length="163" mass="17401">MVHPSKPTQSTRRWGGKGETTKLAVASTCAAIVTSCRHQPLCRGRKRKRGDRMQCTCNHAWAAGCRTRIAHNPRHSVLAVGSVVLRLITIAIPIARTLLPRVAFIVALRIHMGAVLLLLPSGRIDVISTLIGHLCGVLCAEASHGLYAGEINKCVDGEGAAKG</sequence>
<organism evidence="1 2">
    <name type="scientific">Leishmania tarentolae</name>
    <name type="common">Sauroleishmania tarentolae</name>
    <dbReference type="NCBI Taxonomy" id="5689"/>
    <lineage>
        <taxon>Eukaryota</taxon>
        <taxon>Discoba</taxon>
        <taxon>Euglenozoa</taxon>
        <taxon>Kinetoplastea</taxon>
        <taxon>Metakinetoplastina</taxon>
        <taxon>Trypanosomatida</taxon>
        <taxon>Trypanosomatidae</taxon>
        <taxon>Leishmaniinae</taxon>
        <taxon>Leishmania</taxon>
        <taxon>lizard Leishmania</taxon>
    </lineage>
</organism>
<accession>A0A640KGD1</accession>
<protein>
    <submittedName>
        <fullName evidence="1">Unspecified product</fullName>
    </submittedName>
</protein>
<gene>
    <name evidence="1" type="ORF">LtaPh_2312831</name>
</gene>
<proteinExistence type="predicted"/>
<dbReference type="VEuPathDB" id="TriTrypDB:LtaPh_2312831"/>
<evidence type="ECO:0000313" key="2">
    <source>
        <dbReference type="Proteomes" id="UP000419144"/>
    </source>
</evidence>
<dbReference type="AlphaFoldDB" id="A0A640KGD1"/>
<comment type="caution">
    <text evidence="1">The sequence shown here is derived from an EMBL/GenBank/DDBJ whole genome shotgun (WGS) entry which is preliminary data.</text>
</comment>
<dbReference type="Proteomes" id="UP000419144">
    <property type="component" value="Unassembled WGS sequence"/>
</dbReference>
<name>A0A640KGD1_LEITA</name>